<dbReference type="AlphaFoldDB" id="A0A1D6EIC6"/>
<name>A0A1D6EIC6_MAIZE</name>
<protein>
    <submittedName>
        <fullName evidence="1">Uncharacterized protein</fullName>
    </submittedName>
</protein>
<sequence>MDNHNLAELMREDQIELLMELVLGYSKVLSSTARASRCPFHLVEKKSQGKRRSLITSKVGYISETLQPIIEEVFEVQLLMVL</sequence>
<proteinExistence type="predicted"/>
<evidence type="ECO:0000313" key="1">
    <source>
        <dbReference type="EMBL" id="ONM19865.1"/>
    </source>
</evidence>
<accession>A0A1D6EIC6</accession>
<dbReference type="InParanoid" id="A0A1D6EIC6"/>
<dbReference type="EMBL" id="CM007648">
    <property type="protein sequence ID" value="ONM19865.1"/>
    <property type="molecule type" value="Genomic_DNA"/>
</dbReference>
<reference evidence="1" key="1">
    <citation type="submission" date="2015-12" db="EMBL/GenBank/DDBJ databases">
        <title>Update maize B73 reference genome by single molecule sequencing technologies.</title>
        <authorList>
            <consortium name="Maize Genome Sequencing Project"/>
            <person name="Ware D."/>
        </authorList>
    </citation>
    <scope>NUCLEOTIDE SEQUENCE [LARGE SCALE GENOMIC DNA]</scope>
    <source>
        <tissue evidence="1">Seedling</tissue>
    </source>
</reference>
<organism evidence="1">
    <name type="scientific">Zea mays</name>
    <name type="common">Maize</name>
    <dbReference type="NCBI Taxonomy" id="4577"/>
    <lineage>
        <taxon>Eukaryota</taxon>
        <taxon>Viridiplantae</taxon>
        <taxon>Streptophyta</taxon>
        <taxon>Embryophyta</taxon>
        <taxon>Tracheophyta</taxon>
        <taxon>Spermatophyta</taxon>
        <taxon>Magnoliopsida</taxon>
        <taxon>Liliopsida</taxon>
        <taxon>Poales</taxon>
        <taxon>Poaceae</taxon>
        <taxon>PACMAD clade</taxon>
        <taxon>Panicoideae</taxon>
        <taxon>Andropogonodae</taxon>
        <taxon>Andropogoneae</taxon>
        <taxon>Tripsacinae</taxon>
        <taxon>Zea</taxon>
    </lineage>
</organism>
<gene>
    <name evidence="1" type="ORF">ZEAMMB73_Zm00001d004968</name>
</gene>